<dbReference type="HOGENOM" id="CLU_125825_2_0_9"/>
<keyword evidence="5 8" id="KW-0812">Transmembrane</keyword>
<dbReference type="GO" id="GO:0015385">
    <property type="term" value="F:sodium:proton antiporter activity"/>
    <property type="evidence" value="ECO:0007669"/>
    <property type="project" value="TreeGrafter"/>
</dbReference>
<comment type="similarity">
    <text evidence="2">Belongs to the CPA3 antiporters (TC 2.A.63) subunit F family.</text>
</comment>
<evidence type="ECO:0000256" key="8">
    <source>
        <dbReference type="SAM" id="Phobius"/>
    </source>
</evidence>
<evidence type="ECO:0000256" key="1">
    <source>
        <dbReference type="ARBA" id="ARBA00004651"/>
    </source>
</evidence>
<evidence type="ECO:0000256" key="2">
    <source>
        <dbReference type="ARBA" id="ARBA00009212"/>
    </source>
</evidence>
<gene>
    <name evidence="9" type="ordered locus">Amet_1143</name>
</gene>
<keyword evidence="10" id="KW-1185">Reference proteome</keyword>
<reference evidence="10" key="1">
    <citation type="journal article" date="2016" name="Genome Announc.">
        <title>Complete genome sequence of Alkaliphilus metalliredigens strain QYMF, an alkaliphilic and metal-reducing bacterium isolated from borax-contaminated leachate ponds.</title>
        <authorList>
            <person name="Hwang C."/>
            <person name="Copeland A."/>
            <person name="Lucas S."/>
            <person name="Lapidus A."/>
            <person name="Barry K."/>
            <person name="Detter J.C."/>
            <person name="Glavina Del Rio T."/>
            <person name="Hammon N."/>
            <person name="Israni S."/>
            <person name="Dalin E."/>
            <person name="Tice H."/>
            <person name="Pitluck S."/>
            <person name="Chertkov O."/>
            <person name="Brettin T."/>
            <person name="Bruce D."/>
            <person name="Han C."/>
            <person name="Schmutz J."/>
            <person name="Larimer F."/>
            <person name="Land M.L."/>
            <person name="Hauser L."/>
            <person name="Kyrpides N."/>
            <person name="Mikhailova N."/>
            <person name="Ye Q."/>
            <person name="Zhou J."/>
            <person name="Richardson P."/>
            <person name="Fields M.W."/>
        </authorList>
    </citation>
    <scope>NUCLEOTIDE SEQUENCE [LARGE SCALE GENOMIC DNA]</scope>
    <source>
        <strain evidence="10">QYMF</strain>
    </source>
</reference>
<proteinExistence type="inferred from homology"/>
<evidence type="ECO:0000256" key="7">
    <source>
        <dbReference type="ARBA" id="ARBA00023136"/>
    </source>
</evidence>
<dbReference type="Pfam" id="PF04066">
    <property type="entry name" value="MrpF_PhaF"/>
    <property type="match status" value="1"/>
</dbReference>
<organism evidence="9 10">
    <name type="scientific">Alkaliphilus metalliredigens (strain QYMF)</name>
    <dbReference type="NCBI Taxonomy" id="293826"/>
    <lineage>
        <taxon>Bacteria</taxon>
        <taxon>Bacillati</taxon>
        <taxon>Bacillota</taxon>
        <taxon>Clostridia</taxon>
        <taxon>Peptostreptococcales</taxon>
        <taxon>Natronincolaceae</taxon>
        <taxon>Alkaliphilus</taxon>
    </lineage>
</organism>
<evidence type="ECO:0000256" key="4">
    <source>
        <dbReference type="ARBA" id="ARBA00022475"/>
    </source>
</evidence>
<feature type="transmembrane region" description="Helical" evidence="8">
    <location>
        <begin position="31"/>
        <end position="51"/>
    </location>
</feature>
<keyword evidence="4" id="KW-1003">Cell membrane</keyword>
<dbReference type="InterPro" id="IPR007208">
    <property type="entry name" value="MrpF/PhaF-like"/>
</dbReference>
<evidence type="ECO:0000313" key="10">
    <source>
        <dbReference type="Proteomes" id="UP000001572"/>
    </source>
</evidence>
<dbReference type="PANTHER" id="PTHR34702">
    <property type="entry name" value="NA(+)/H(+) ANTIPORTER SUBUNIT F1"/>
    <property type="match status" value="1"/>
</dbReference>
<evidence type="ECO:0000313" key="9">
    <source>
        <dbReference type="EMBL" id="ABR47354.1"/>
    </source>
</evidence>
<dbReference type="AlphaFoldDB" id="A6TMD6"/>
<dbReference type="KEGG" id="amt:Amet_1143"/>
<feature type="transmembrane region" description="Helical" evidence="8">
    <location>
        <begin position="56"/>
        <end position="75"/>
    </location>
</feature>
<keyword evidence="6 8" id="KW-1133">Transmembrane helix</keyword>
<accession>A6TMD6</accession>
<evidence type="ECO:0000256" key="5">
    <source>
        <dbReference type="ARBA" id="ARBA00022692"/>
    </source>
</evidence>
<comment type="subcellular location">
    <subcellularLocation>
        <location evidence="1">Cell membrane</location>
        <topology evidence="1">Multi-pass membrane protein</topology>
    </subcellularLocation>
</comment>
<dbReference type="EMBL" id="CP000724">
    <property type="protein sequence ID" value="ABR47354.1"/>
    <property type="molecule type" value="Genomic_DNA"/>
</dbReference>
<dbReference type="eggNOG" id="COG2212">
    <property type="taxonomic scope" value="Bacteria"/>
</dbReference>
<keyword evidence="3" id="KW-0813">Transport</keyword>
<dbReference type="STRING" id="293826.Amet_1143"/>
<protein>
    <submittedName>
        <fullName evidence="9">Multiple resistance and pH regulation protein F</fullName>
    </submittedName>
</protein>
<dbReference type="GO" id="GO:0005886">
    <property type="term" value="C:plasma membrane"/>
    <property type="evidence" value="ECO:0007669"/>
    <property type="project" value="UniProtKB-SubCell"/>
</dbReference>
<name>A6TMD6_ALKMQ</name>
<dbReference type="OrthoDB" id="9799958at2"/>
<sequence>MFIKHVMFILILLGLITSIRSILGPTIWDRLLGLSLISSKITMLIVLYAIITEQKYIIDTAIVYVLLGFIGMIYTSKFIQEKGRV</sequence>
<evidence type="ECO:0000256" key="6">
    <source>
        <dbReference type="ARBA" id="ARBA00022989"/>
    </source>
</evidence>
<evidence type="ECO:0000256" key="3">
    <source>
        <dbReference type="ARBA" id="ARBA00022448"/>
    </source>
</evidence>
<dbReference type="PANTHER" id="PTHR34702:SF1">
    <property type="entry name" value="NA(+)_H(+) ANTIPORTER SUBUNIT F"/>
    <property type="match status" value="1"/>
</dbReference>
<dbReference type="Proteomes" id="UP000001572">
    <property type="component" value="Chromosome"/>
</dbReference>
<keyword evidence="7 8" id="KW-0472">Membrane</keyword>